<dbReference type="PANTHER" id="PTHR14106">
    <property type="entry name" value="TRIADIN"/>
    <property type="match status" value="1"/>
</dbReference>
<dbReference type="Ensembl" id="ENSPMRT00000004641.1">
    <property type="protein sequence ID" value="ENSPMRP00000004348.1"/>
    <property type="gene ID" value="ENSPMRG00000002933.1"/>
</dbReference>
<feature type="transmembrane region" description="Helical" evidence="11">
    <location>
        <begin position="50"/>
        <end position="73"/>
    </location>
</feature>
<dbReference type="GO" id="GO:0030527">
    <property type="term" value="F:structural constituent of chromatin"/>
    <property type="evidence" value="ECO:0007669"/>
    <property type="project" value="InterPro"/>
</dbReference>
<evidence type="ECO:0000256" key="10">
    <source>
        <dbReference type="SAM" id="MobiDB-lite"/>
    </source>
</evidence>
<feature type="domain" description="Aspartyl beta-hydroxylase/Triadin" evidence="12">
    <location>
        <begin position="48"/>
        <end position="80"/>
    </location>
</feature>
<evidence type="ECO:0000313" key="13">
    <source>
        <dbReference type="Ensembl" id="ENSPMRP00000004348.1"/>
    </source>
</evidence>
<feature type="compositionally biased region" description="Basic and acidic residues" evidence="10">
    <location>
        <begin position="273"/>
        <end position="309"/>
    </location>
</feature>
<dbReference type="GeneTree" id="ENSGT00510000049207"/>
<dbReference type="InterPro" id="IPR010798">
    <property type="entry name" value="Triadin"/>
</dbReference>
<dbReference type="GO" id="GO:0005886">
    <property type="term" value="C:plasma membrane"/>
    <property type="evidence" value="ECO:0007669"/>
    <property type="project" value="TreeGrafter"/>
</dbReference>
<sequence length="390" mass="43920">MDIPWEKYGESGPVSTTTVIDNKNGTVPMPHVKVSKKVSEDFATTFSSPAAWLLVAALIVTWSAVAIVMFDLVDYKTLAGQSVNKLTTDPLRLVHGAVEETTDWVYGFLSLLTDLIFEDEDESERGEVAPSLKIKEGIQPPVKKKEIHIDKPEKPEKTEKKPPPKEIQPDKPVKHEKIEKKPPPKAIPKEKPEKPEKAKKPEKPEKVEKPEKREISKAIHKEKPERHEKPEKKEKPDRSGKPERPEKVGKAKEPPKEKPAKEEKPKKKAPPSPKDKKSIKVEDKAKKDVKERKPEPKAPEKVKHKETKAEVVAPAKAKAKEETALVVTEKSEKKDQYAFCRYMIDMFSHGDLYTGPPPHLWFPQTPAMTPAIPDVEVGKPNVTTTKPISK</sequence>
<evidence type="ECO:0000256" key="3">
    <source>
        <dbReference type="ARBA" id="ARBA00022553"/>
    </source>
</evidence>
<keyword evidence="8" id="KW-0325">Glycoprotein</keyword>
<dbReference type="GO" id="GO:0010880">
    <property type="term" value="P:regulation of release of sequestered calcium ion into cytosol by sarcoplasmic reticulum"/>
    <property type="evidence" value="ECO:0007669"/>
    <property type="project" value="TreeGrafter"/>
</dbReference>
<dbReference type="PANTHER" id="PTHR14106:SF0">
    <property type="entry name" value="TRIADIN"/>
    <property type="match status" value="1"/>
</dbReference>
<evidence type="ECO:0000256" key="9">
    <source>
        <dbReference type="ARBA" id="ARBA00046074"/>
    </source>
</evidence>
<evidence type="ECO:0000256" key="5">
    <source>
        <dbReference type="ARBA" id="ARBA00022989"/>
    </source>
</evidence>
<dbReference type="InterPro" id="IPR007943">
    <property type="entry name" value="Asp-B-hydro/Triadin_dom"/>
</dbReference>
<dbReference type="GO" id="GO:0000786">
    <property type="term" value="C:nucleosome"/>
    <property type="evidence" value="ECO:0007669"/>
    <property type="project" value="InterPro"/>
</dbReference>
<keyword evidence="3" id="KW-0597">Phosphoprotein</keyword>
<dbReference type="InterPro" id="IPR005819">
    <property type="entry name" value="H1/H5"/>
</dbReference>
<evidence type="ECO:0000256" key="2">
    <source>
        <dbReference type="ARBA" id="ARBA00016711"/>
    </source>
</evidence>
<reference evidence="13" key="3">
    <citation type="submission" date="2025-09" db="UniProtKB">
        <authorList>
            <consortium name="Ensembl"/>
        </authorList>
    </citation>
    <scope>IDENTIFICATION</scope>
</reference>
<dbReference type="GO" id="GO:0005102">
    <property type="term" value="F:signaling receptor binding"/>
    <property type="evidence" value="ECO:0007669"/>
    <property type="project" value="InterPro"/>
</dbReference>
<organism evidence="13 14">
    <name type="scientific">Podarcis muralis</name>
    <name type="common">Wall lizard</name>
    <name type="synonym">Lacerta muralis</name>
    <dbReference type="NCBI Taxonomy" id="64176"/>
    <lineage>
        <taxon>Eukaryota</taxon>
        <taxon>Metazoa</taxon>
        <taxon>Chordata</taxon>
        <taxon>Craniata</taxon>
        <taxon>Vertebrata</taxon>
        <taxon>Euteleostomi</taxon>
        <taxon>Lepidosauria</taxon>
        <taxon>Squamata</taxon>
        <taxon>Bifurcata</taxon>
        <taxon>Unidentata</taxon>
        <taxon>Episquamata</taxon>
        <taxon>Laterata</taxon>
        <taxon>Lacertibaenia</taxon>
        <taxon>Lacertidae</taxon>
        <taxon>Podarcis</taxon>
    </lineage>
</organism>
<protein>
    <recommendedName>
        <fullName evidence="2">Triadin</fullName>
    </recommendedName>
</protein>
<comment type="subcellular location">
    <subcellularLocation>
        <location evidence="1">Sarcoplasmic reticulum membrane</location>
        <topology evidence="1">Single-pass type II membrane protein</topology>
    </subcellularLocation>
</comment>
<dbReference type="Pfam" id="PF05279">
    <property type="entry name" value="Asp-B-Hydro_N"/>
    <property type="match status" value="1"/>
</dbReference>
<name>A0A670HXC9_PODMU</name>
<dbReference type="PRINTS" id="PR00624">
    <property type="entry name" value="HISTONEH5"/>
</dbReference>
<evidence type="ECO:0000256" key="6">
    <source>
        <dbReference type="ARBA" id="ARBA00023136"/>
    </source>
</evidence>
<evidence type="ECO:0000256" key="8">
    <source>
        <dbReference type="ARBA" id="ARBA00023180"/>
    </source>
</evidence>
<dbReference type="AlphaFoldDB" id="A0A670HXC9"/>
<dbReference type="GO" id="GO:0086036">
    <property type="term" value="P:regulation of cardiac muscle cell membrane potential"/>
    <property type="evidence" value="ECO:0007669"/>
    <property type="project" value="TreeGrafter"/>
</dbReference>
<proteinExistence type="predicted"/>
<dbReference type="GO" id="GO:0006334">
    <property type="term" value="P:nucleosome assembly"/>
    <property type="evidence" value="ECO:0007669"/>
    <property type="project" value="InterPro"/>
</dbReference>
<evidence type="ECO:0000256" key="4">
    <source>
        <dbReference type="ARBA" id="ARBA00022692"/>
    </source>
</evidence>
<keyword evidence="6 11" id="KW-0472">Membrane</keyword>
<dbReference type="Proteomes" id="UP000472272">
    <property type="component" value="Chromosome 3"/>
</dbReference>
<comment type="function">
    <text evidence="9">Contributes to the regulation of lumenal Ca2+ release via the sarcoplasmic reticulum calcium release channels RYR1 and RYR2, a key step in triggering skeletal and heart muscle contraction. Required for normal organization of the triad junction, where T-tubules and the sarcoplasmic reticulum terminal cisternae are in close contact. Required for normal skeletal muscle strength. Plays a role in excitation-contraction coupling in the heart and in regulating the rate of heart beats.</text>
</comment>
<reference evidence="13" key="2">
    <citation type="submission" date="2025-08" db="UniProtKB">
        <authorList>
            <consortium name="Ensembl"/>
        </authorList>
    </citation>
    <scope>IDENTIFICATION</scope>
</reference>
<keyword evidence="7" id="KW-1015">Disulfide bond</keyword>
<dbReference type="GO" id="GO:0003677">
    <property type="term" value="F:DNA binding"/>
    <property type="evidence" value="ECO:0007669"/>
    <property type="project" value="InterPro"/>
</dbReference>
<evidence type="ECO:0000313" key="14">
    <source>
        <dbReference type="Proteomes" id="UP000472272"/>
    </source>
</evidence>
<accession>A0A670HXC9</accession>
<keyword evidence="14" id="KW-1185">Reference proteome</keyword>
<evidence type="ECO:0000256" key="1">
    <source>
        <dbReference type="ARBA" id="ARBA00004157"/>
    </source>
</evidence>
<evidence type="ECO:0000256" key="7">
    <source>
        <dbReference type="ARBA" id="ARBA00023157"/>
    </source>
</evidence>
<keyword evidence="5 11" id="KW-1133">Transmembrane helix</keyword>
<evidence type="ECO:0000259" key="12">
    <source>
        <dbReference type="Pfam" id="PF05279"/>
    </source>
</evidence>
<feature type="compositionally biased region" description="Basic and acidic residues" evidence="10">
    <location>
        <begin position="143"/>
        <end position="265"/>
    </location>
</feature>
<gene>
    <name evidence="13" type="primary">TRDN</name>
</gene>
<feature type="region of interest" description="Disordered" evidence="10">
    <location>
        <begin position="126"/>
        <end position="321"/>
    </location>
</feature>
<reference evidence="13 14" key="1">
    <citation type="journal article" date="2019" name="Proc. Natl. Acad. Sci. U.S.A.">
        <title>Regulatory changes in pterin and carotenoid genes underlie balanced color polymorphisms in the wall lizard.</title>
        <authorList>
            <person name="Andrade P."/>
            <person name="Pinho C."/>
            <person name="Perez I de Lanuza G."/>
            <person name="Afonso S."/>
            <person name="Brejcha J."/>
            <person name="Rubin C.J."/>
            <person name="Wallerman O."/>
            <person name="Pereira P."/>
            <person name="Sabatino S.J."/>
            <person name="Bellati A."/>
            <person name="Pellitteri-Rosa D."/>
            <person name="Bosakova Z."/>
            <person name="Bunikis I."/>
            <person name="Carretero M.A."/>
            <person name="Feiner N."/>
            <person name="Marsik P."/>
            <person name="Pauperio F."/>
            <person name="Salvi D."/>
            <person name="Soler L."/>
            <person name="While G.M."/>
            <person name="Uller T."/>
            <person name="Font E."/>
            <person name="Andersson L."/>
            <person name="Carneiro M."/>
        </authorList>
    </citation>
    <scope>NUCLEOTIDE SEQUENCE</scope>
</reference>
<dbReference type="GO" id="GO:0014701">
    <property type="term" value="C:junctional sarcoplasmic reticulum membrane"/>
    <property type="evidence" value="ECO:0007669"/>
    <property type="project" value="TreeGrafter"/>
</dbReference>
<evidence type="ECO:0000256" key="11">
    <source>
        <dbReference type="SAM" id="Phobius"/>
    </source>
</evidence>
<dbReference type="GO" id="GO:0060047">
    <property type="term" value="P:heart contraction"/>
    <property type="evidence" value="ECO:0007669"/>
    <property type="project" value="TreeGrafter"/>
</dbReference>
<keyword evidence="4 11" id="KW-0812">Transmembrane</keyword>